<feature type="compositionally biased region" description="Basic and acidic residues" evidence="18">
    <location>
        <begin position="900"/>
        <end position="930"/>
    </location>
</feature>
<dbReference type="EnsemblMetazoa" id="RPRC001120-RA">
    <property type="protein sequence ID" value="RPRC001120-PA"/>
    <property type="gene ID" value="RPRC001120"/>
</dbReference>
<feature type="compositionally biased region" description="Basic and acidic residues" evidence="18">
    <location>
        <begin position="646"/>
        <end position="656"/>
    </location>
</feature>
<keyword evidence="11" id="KW-0862">Zinc</keyword>
<evidence type="ECO:0000313" key="20">
    <source>
        <dbReference type="Proteomes" id="UP000015103"/>
    </source>
</evidence>
<feature type="region of interest" description="Disordered" evidence="18">
    <location>
        <begin position="1247"/>
        <end position="1266"/>
    </location>
</feature>
<dbReference type="GO" id="GO:0043130">
    <property type="term" value="F:ubiquitin binding"/>
    <property type="evidence" value="ECO:0007669"/>
    <property type="project" value="InterPro"/>
</dbReference>
<dbReference type="Pfam" id="PF00439">
    <property type="entry name" value="Bromodomain"/>
    <property type="match status" value="1"/>
</dbReference>
<dbReference type="PROSITE" id="PS01359">
    <property type="entry name" value="ZF_PHD_1"/>
    <property type="match status" value="1"/>
</dbReference>
<dbReference type="SMART" id="SM00317">
    <property type="entry name" value="SET"/>
    <property type="match status" value="1"/>
</dbReference>
<feature type="compositionally biased region" description="Polar residues" evidence="18">
    <location>
        <begin position="2809"/>
        <end position="2824"/>
    </location>
</feature>
<dbReference type="InParanoid" id="T1HAR4"/>
<evidence type="ECO:0000256" key="15">
    <source>
        <dbReference type="ARBA" id="ARBA00023159"/>
    </source>
</evidence>
<feature type="region of interest" description="Disordered" evidence="18">
    <location>
        <begin position="253"/>
        <end position="388"/>
    </location>
</feature>
<feature type="compositionally biased region" description="Basic and acidic residues" evidence="18">
    <location>
        <begin position="465"/>
        <end position="475"/>
    </location>
</feature>
<dbReference type="SUPFAM" id="SSF57903">
    <property type="entry name" value="FYVE/PHD zinc finger"/>
    <property type="match status" value="1"/>
</dbReference>
<dbReference type="InterPro" id="IPR003892">
    <property type="entry name" value="CUE"/>
</dbReference>
<dbReference type="GO" id="GO:0005694">
    <property type="term" value="C:chromosome"/>
    <property type="evidence" value="ECO:0007669"/>
    <property type="project" value="UniProtKB-SubCell"/>
</dbReference>
<feature type="compositionally biased region" description="Polar residues" evidence="18">
    <location>
        <begin position="476"/>
        <end position="486"/>
    </location>
</feature>
<dbReference type="InterPro" id="IPR001965">
    <property type="entry name" value="Znf_PHD"/>
</dbReference>
<sequence length="2860" mass="318168">MQEGASSSESASSEDENDDGEEGESASGDEIAQLAKQLGSSEHSIPISEQLQVINEEDLAAILPDVGGGGSLDGFEDVGGTDDAGTGRSGTNSGTNGTKPTTSSTSSTLPNRATTGGGASSSSSSSSDVEELLPEQEQIVSQAISRIHVDSDNGKEEPQPSTPRSNQDDESAEVGGIYSSNLLADFVEKTELLSRGGSGGSSSAGAGESCVHENEANSKCSSEIRRKRGRPPKNVPSVAGVVAGGMPELEAYCSQSNVSPDSGIQSVAGSPAGGGVRDSPPASPASPPSGQPPPLLKPSSPSVIRANNVDRVLYPPRRKHNTHLPSNNDKITKMHTSRGEMRLENGGKRGPGRPKGSGMKTSGISILKNSHLGNRGRRRGKKRLRRIESQRVSVSLSASAAKLKVPPFIANGTNTGRRRLTTAHGATSPLLLGLPGISAPAKRGRGRPKKTPPVLEPVFPLEGTGSKKENSDNCSKRTSTISGNISTRRRCSKDNGVPNQISDKNKGKNLSKLSLPKGLMRNKQHKHKKRKSRELTLDPKFIEELEKLAGEFEKSCYIAQGGYKQKCEGNTIPPVFRVKKVFKKKKGIERVKEKEKRKDSDKESKESSEVEATPQKEKLTSPTATPTPQPSNNAKRRVKKSTVEIPKNRDKPEANNEQRLPLKKRHYHMSNSTTSTNQSSTDSAEKSDSSVDSIKDAKTAIKSVTATTEKANEKHHSVGKGSHISSKPTQLTANGTKATISKVDAKKTDLRNVSETMVITDSSTSISTEHDSVIVTPKKRHCIELEKKSTPSIKHLVSKEKEVQSSISTKKTTSRNSNANHNPAVTSTPQVGTRTSARHASMKQETDSSKAATSKSNSSIVQSPAPVTRSQRIQNETQSNETSGKKVAKSIEEAEVSVTESKKSIENQSIKAEKPKSEKSEKIKSISSEKCEKPTSTVVEDISAVEYTKTPSEKTSVVNEKVADTPSTPLSTRSASKAVVTSSATAEVKTSALTNSAENVSTICLRSKIDRKPPAGVFEPSTKLKAEAIDNIIKTPTTPPPVKSVAEVLSKIKHKLTTMERKTSLLNLQNTDIKNLKIKRPVEDMGDTPLGDKLKKRKVICDVRVHVTKLSPSDILLQKMMGSMAANKLKVKRKKINRTGFPIKKKKKKKMFDSILVQENNPSSPPILEDQTKISITATASECTPALSPATRFEEAQKVKDEPRSDASPTPEIMETPVADIKIETPAEEVNQEKPEIRPASKRIMEMKAKSSETSERRKRKNTIDEQEMPIVEEEDLTDIAAPDPLITPSFLTAKRMRKTKDDYDDSDADSIKLRRKSAPRWRKKYLPAGLFSDYFKEDVPRKPSTESYKSKSIYTPADFADGLLPPPAYCSKWVRQRRLPFQLPYDLWWLHINNQLPGREAVPSWHYKKIKTNVYYDVKPTLNYEAQACNCRPTDDIGCGEDCINRMILTECSPQSCPCGDKCSNQKIQRHEWAPDLLKFMTKDKGWGVKTRQKIEKDKFILEYVGEVVSDREFKSRMQSRYQNDTHHYCLNLDGGLVIDGHRMGGDGRFVNHSCEPNCEMQKWCVNGLFRMALFALRDIEAEEELTYDYNFSLFNPTEGQQCKCGSSKCRGVIGGKSQRVVSLQGSSTALPTTHPDEKPPGLVVGRPRKPRNCCRRKPTKSEEKLNTANVPQNSTKNLIAKDSKSTPKENHDRNALATVAMRLTNLAQVKLLSPQHKAFVLAHKCFLIRNLEKVKVVREKLKQAVRGSNNAGNDGGPSGSGNGNSGSGTNSLNANGGAVFLTQLNALSCPRNIRTRRLAQAEDNPEMTKTAKLACILKELYSVVSTAKDEEGELLSSAFVTLPSKRKYPLYYQRVQNPIDLTTIEQNIITGVYKTVEPFDNDMTRLFKNNVRWHGRTTDLGIAATRLRKIYNLAKIDCLPKLEKTLGAPPPASFIPHQEDPGGEEEDVIRCICGLFRDEGLMIQCERCLVWQHCYCVRANPSAEQYLCERCHPRDMDLEIPSQEDPDPTKPGQVNYITLLRGEMLLKQGDTVYVLRDIVNEESKTIPKAKHTYKTIKNWKYTDCDIFKIERLWKDEKGDRFAFGHHYLRPHETFHEPTRKFFPNELMRVPLYEVVPVELVMGLCYVLDLNTYCKGRPLGANPEHIYVCEYRVDKAARMFAKIPRPKHSNVSTKSYAFELYDQRLKPLRTYAVSIFVTKKTQFSLPHGMTKPVSTNNNNNNNNSVSRGRGGRSAHHAEENTTTASTSSAAAQKQTAPTANSLQISQIPIIDKRTRQKARLNRILLKLLSKLPSKQPLDLSFLLEPGRRQQSLYITLLKVTKMTTKTIKVYKKKPLENLTIEVEEDGTSRMVPALENWIGDKKYGSLLYNYTILSVPIFLDLCAIFGVFNAEEVKRIIINSFEAQPLYKEDFNNSIQHIKAIFNSLEDQFSNSTSTGLVSKLRDRKLPIKEMTIPHVQDIVLYSLDISVTLSTFIEYYQEAASVLHAHRFEINIASFYENVVTDLSRRIQIICDKEGYMDTYITLMVKLNQILPSTSSPSASRIEVQGVELESLVTEVKDILPHLGDGFVKKCLQFYNYSSSSVINAILENNLPDSLSSISQSLPNVKSENHILAEDSSKLNQDPDPFIPPESVNPYFPDRVNVFDNDEFDIMTRDQVDTSRIFKGKRNDPTKKDLKDIIDDKSFRDKLRNKFSLLGLIEEVDNTYDDEYDDTYDDSEFPVPEAGEQPFQKFVTPRVLEQAALKKGNAKLPLQNEDSPEEYGGAVEDGDDEEETTLDRGRSNLQFVENPELVRARFEERRQSKMKPWQRENQQPTRNVTGNPKGQGQDKDVQFNRNKKNVNKSYQANHSRKKAALHKRFQ</sequence>
<feature type="compositionally biased region" description="Low complexity" evidence="18">
    <location>
        <begin position="620"/>
        <end position="633"/>
    </location>
</feature>
<dbReference type="Pfam" id="PF20826">
    <property type="entry name" value="PHD_5"/>
    <property type="match status" value="1"/>
</dbReference>
<feature type="compositionally biased region" description="Basic and acidic residues" evidence="18">
    <location>
        <begin position="589"/>
        <end position="619"/>
    </location>
</feature>
<dbReference type="Pfam" id="PF01426">
    <property type="entry name" value="BAH"/>
    <property type="match status" value="1"/>
</dbReference>
<feature type="compositionally biased region" description="Low complexity" evidence="18">
    <location>
        <begin position="2241"/>
        <end position="2260"/>
    </location>
</feature>
<evidence type="ECO:0000256" key="3">
    <source>
        <dbReference type="ARBA" id="ARBA00022454"/>
    </source>
</evidence>
<dbReference type="InterPro" id="IPR000637">
    <property type="entry name" value="HMGI/Y_DNA-bd_CS"/>
</dbReference>
<dbReference type="SMART" id="SM00508">
    <property type="entry name" value="PostSET"/>
    <property type="match status" value="1"/>
</dbReference>
<feature type="compositionally biased region" description="Acidic residues" evidence="18">
    <location>
        <begin position="12"/>
        <end position="24"/>
    </location>
</feature>
<dbReference type="eggNOG" id="KOG4501">
    <property type="taxonomic scope" value="Eukaryota"/>
</dbReference>
<dbReference type="InterPro" id="IPR001214">
    <property type="entry name" value="SET_dom"/>
</dbReference>
<dbReference type="GO" id="GO:0006355">
    <property type="term" value="P:regulation of DNA-templated transcription"/>
    <property type="evidence" value="ECO:0007669"/>
    <property type="project" value="InterPro"/>
</dbReference>
<feature type="compositionally biased region" description="Basic and acidic residues" evidence="18">
    <location>
        <begin position="1681"/>
        <end position="1693"/>
    </location>
</feature>
<evidence type="ECO:0000256" key="17">
    <source>
        <dbReference type="ARBA" id="ARBA00023242"/>
    </source>
</evidence>
<feature type="compositionally biased region" description="Pro residues" evidence="18">
    <location>
        <begin position="281"/>
        <end position="296"/>
    </location>
</feature>
<dbReference type="Pfam" id="PF17907">
    <property type="entry name" value="AWS"/>
    <property type="match status" value="1"/>
</dbReference>
<dbReference type="PROSITE" id="PS50868">
    <property type="entry name" value="POST_SET"/>
    <property type="match status" value="1"/>
</dbReference>
<dbReference type="InterPro" id="IPR043319">
    <property type="entry name" value="PHD_ASH1L"/>
</dbReference>
<feature type="region of interest" description="Disordered" evidence="18">
    <location>
        <begin position="2748"/>
        <end position="2860"/>
    </location>
</feature>
<keyword evidence="20" id="KW-1185">Reference proteome</keyword>
<dbReference type="GO" id="GO:0005654">
    <property type="term" value="C:nucleoplasm"/>
    <property type="evidence" value="ECO:0007669"/>
    <property type="project" value="TreeGrafter"/>
</dbReference>
<feature type="compositionally biased region" description="Low complexity" evidence="18">
    <location>
        <begin position="508"/>
        <end position="519"/>
    </location>
</feature>
<feature type="compositionally biased region" description="Polar residues" evidence="18">
    <location>
        <begin position="804"/>
        <end position="835"/>
    </location>
</feature>
<dbReference type="Gene3D" id="2.170.270.10">
    <property type="entry name" value="SET domain"/>
    <property type="match status" value="1"/>
</dbReference>
<feature type="compositionally biased region" description="Basic and acidic residues" evidence="18">
    <location>
        <begin position="337"/>
        <end position="347"/>
    </location>
</feature>
<feature type="region of interest" description="Disordered" evidence="18">
    <location>
        <begin position="787"/>
        <end position="930"/>
    </location>
</feature>
<feature type="region of interest" description="Disordered" evidence="18">
    <location>
        <begin position="1628"/>
        <end position="1693"/>
    </location>
</feature>
<feature type="compositionally biased region" description="Basic residues" evidence="18">
    <location>
        <begin position="1648"/>
        <end position="1660"/>
    </location>
</feature>
<dbReference type="SUPFAM" id="SSF47370">
    <property type="entry name" value="Bromodomain"/>
    <property type="match status" value="1"/>
</dbReference>
<keyword evidence="13" id="KW-0805">Transcription regulation</keyword>
<dbReference type="PROSITE" id="PS51140">
    <property type="entry name" value="CUE"/>
    <property type="match status" value="1"/>
</dbReference>
<feature type="compositionally biased region" description="Low complexity" evidence="18">
    <location>
        <begin position="89"/>
        <end position="108"/>
    </location>
</feature>
<feature type="region of interest" description="Disordered" evidence="18">
    <location>
        <begin position="1"/>
        <end position="43"/>
    </location>
</feature>
<feature type="region of interest" description="Disordered" evidence="18">
    <location>
        <begin position="2207"/>
        <end position="2260"/>
    </location>
</feature>
<feature type="compositionally biased region" description="Basic residues" evidence="18">
    <location>
        <begin position="520"/>
        <end position="532"/>
    </location>
</feature>
<feature type="compositionally biased region" description="Basic residues" evidence="18">
    <location>
        <begin position="2848"/>
        <end position="2860"/>
    </location>
</feature>
<evidence type="ECO:0000256" key="13">
    <source>
        <dbReference type="ARBA" id="ARBA00023015"/>
    </source>
</evidence>
<dbReference type="FunFam" id="2.170.270.10:FF:000011">
    <property type="entry name" value="Histone-lysine N-methyltransferase"/>
    <property type="match status" value="1"/>
</dbReference>
<feature type="region of interest" description="Disordered" evidence="18">
    <location>
        <begin position="434"/>
        <end position="535"/>
    </location>
</feature>
<evidence type="ECO:0000256" key="18">
    <source>
        <dbReference type="SAM" id="MobiDB-lite"/>
    </source>
</evidence>
<dbReference type="CDD" id="cd19174">
    <property type="entry name" value="SET_ASH1L"/>
    <property type="match status" value="1"/>
</dbReference>
<dbReference type="Proteomes" id="UP000015103">
    <property type="component" value="Unassembled WGS sequence"/>
</dbReference>
<accession>T1HAR4</accession>
<dbReference type="InterPro" id="IPR011011">
    <property type="entry name" value="Znf_FYVE_PHD"/>
</dbReference>
<keyword evidence="4" id="KW-0597">Phosphoprotein</keyword>
<reference evidence="19" key="1">
    <citation type="submission" date="2015-05" db="UniProtKB">
        <authorList>
            <consortium name="EnsemblMetazoa"/>
        </authorList>
    </citation>
    <scope>IDENTIFICATION</scope>
</reference>
<dbReference type="InterPro" id="IPR006560">
    <property type="entry name" value="AWS_dom"/>
</dbReference>
<dbReference type="STRING" id="13249.T1HAR4"/>
<feature type="compositionally biased region" description="Low complexity" evidence="18">
    <location>
        <begin position="849"/>
        <end position="859"/>
    </location>
</feature>
<keyword evidence="17" id="KW-0539">Nucleus</keyword>
<dbReference type="Gene3D" id="3.30.40.10">
    <property type="entry name" value="Zinc/RING finger domain, C3HC4 (zinc finger)"/>
    <property type="match status" value="1"/>
</dbReference>
<evidence type="ECO:0000256" key="5">
    <source>
        <dbReference type="ARBA" id="ARBA00022603"/>
    </source>
</evidence>
<feature type="compositionally biased region" description="Polar residues" evidence="18">
    <location>
        <begin position="723"/>
        <end position="738"/>
    </location>
</feature>
<evidence type="ECO:0000256" key="11">
    <source>
        <dbReference type="ARBA" id="ARBA00022833"/>
    </source>
</evidence>
<feature type="compositionally biased region" description="Low complexity" evidence="18">
    <location>
        <begin position="670"/>
        <end position="682"/>
    </location>
</feature>
<dbReference type="FunFam" id="3.30.40.10:FF:000113">
    <property type="entry name" value="Histone-lysine N-methyltransferase"/>
    <property type="match status" value="1"/>
</dbReference>
<keyword evidence="3" id="KW-0158">Chromosome</keyword>
<dbReference type="InterPro" id="IPR036427">
    <property type="entry name" value="Bromodomain-like_sf"/>
</dbReference>
<protein>
    <submittedName>
        <fullName evidence="19">Histone-lysine N-methyltransferase</fullName>
    </submittedName>
</protein>
<dbReference type="PANTHER" id="PTHR46147">
    <property type="entry name" value="HISTONE-LYSINE N-METHYLTRANSFERASE ASH1"/>
    <property type="match status" value="1"/>
</dbReference>
<keyword evidence="7" id="KW-0949">S-adenosyl-L-methionine</keyword>
<feature type="region of interest" description="Disordered" evidence="18">
    <location>
        <begin position="193"/>
        <end position="241"/>
    </location>
</feature>
<dbReference type="PROSITE" id="PS51215">
    <property type="entry name" value="AWS"/>
    <property type="match status" value="1"/>
</dbReference>
<dbReference type="VEuPathDB" id="VectorBase:RPRC001120"/>
<keyword evidence="8" id="KW-0479">Metal-binding</keyword>
<dbReference type="InterPro" id="IPR043151">
    <property type="entry name" value="BAH_sf"/>
</dbReference>
<feature type="compositionally biased region" description="Polar residues" evidence="18">
    <location>
        <begin position="1668"/>
        <end position="1679"/>
    </location>
</feature>
<dbReference type="Pfam" id="PF02845">
    <property type="entry name" value="CUE"/>
    <property type="match status" value="1"/>
</dbReference>
<keyword evidence="9" id="KW-0677">Repeat</keyword>
<evidence type="ECO:0000256" key="14">
    <source>
        <dbReference type="ARBA" id="ARBA00023117"/>
    </source>
</evidence>
<dbReference type="PROSITE" id="PS51038">
    <property type="entry name" value="BAH"/>
    <property type="match status" value="1"/>
</dbReference>
<dbReference type="PROSITE" id="PS50280">
    <property type="entry name" value="SET"/>
    <property type="match status" value="1"/>
</dbReference>
<dbReference type="InterPro" id="IPR001025">
    <property type="entry name" value="BAH_dom"/>
</dbReference>
<dbReference type="InterPro" id="IPR009060">
    <property type="entry name" value="UBA-like_sf"/>
</dbReference>
<dbReference type="InterPro" id="IPR017956">
    <property type="entry name" value="AT_hook_DNA-bd_motif"/>
</dbReference>
<evidence type="ECO:0000256" key="9">
    <source>
        <dbReference type="ARBA" id="ARBA00022737"/>
    </source>
</evidence>
<dbReference type="InterPro" id="IPR046341">
    <property type="entry name" value="SET_dom_sf"/>
</dbReference>
<dbReference type="SMART" id="SM00297">
    <property type="entry name" value="BROMO"/>
    <property type="match status" value="1"/>
</dbReference>
<dbReference type="InterPro" id="IPR013083">
    <property type="entry name" value="Znf_RING/FYVE/PHD"/>
</dbReference>
<organism evidence="19 20">
    <name type="scientific">Rhodnius prolixus</name>
    <name type="common">Triatomid bug</name>
    <dbReference type="NCBI Taxonomy" id="13249"/>
    <lineage>
        <taxon>Eukaryota</taxon>
        <taxon>Metazoa</taxon>
        <taxon>Ecdysozoa</taxon>
        <taxon>Arthropoda</taxon>
        <taxon>Hexapoda</taxon>
        <taxon>Insecta</taxon>
        <taxon>Pterygota</taxon>
        <taxon>Neoptera</taxon>
        <taxon>Paraneoptera</taxon>
        <taxon>Hemiptera</taxon>
        <taxon>Heteroptera</taxon>
        <taxon>Panheteroptera</taxon>
        <taxon>Cimicomorpha</taxon>
        <taxon>Reduviidae</taxon>
        <taxon>Triatominae</taxon>
        <taxon>Rhodnius</taxon>
    </lineage>
</organism>
<keyword evidence="12" id="KW-0156">Chromatin regulator</keyword>
<evidence type="ECO:0000313" key="19">
    <source>
        <dbReference type="EnsemblMetazoa" id="RPRC001120-PA"/>
    </source>
</evidence>
<feature type="compositionally biased region" description="Basic and acidic residues" evidence="18">
    <location>
        <begin position="2790"/>
        <end position="2801"/>
    </location>
</feature>
<keyword evidence="5" id="KW-0489">Methyltransferase</keyword>
<feature type="compositionally biased region" description="Polar residues" evidence="18">
    <location>
        <begin position="359"/>
        <end position="368"/>
    </location>
</feature>
<dbReference type="Gene3D" id="1.10.8.10">
    <property type="entry name" value="DNA helicase RuvA subunit, C-terminal domain"/>
    <property type="match status" value="1"/>
</dbReference>
<dbReference type="InterPro" id="IPR001487">
    <property type="entry name" value="Bromodomain"/>
</dbReference>
<feature type="compositionally biased region" description="Polar residues" evidence="18">
    <location>
        <begin position="868"/>
        <end position="882"/>
    </location>
</feature>
<dbReference type="CDD" id="cd14364">
    <property type="entry name" value="CUE_ASCC2"/>
    <property type="match status" value="1"/>
</dbReference>
<dbReference type="CDD" id="cd15548">
    <property type="entry name" value="PHD_ASH1L"/>
    <property type="match status" value="1"/>
</dbReference>
<feature type="compositionally biased region" description="Basic residues" evidence="18">
    <location>
        <begin position="374"/>
        <end position="385"/>
    </location>
</feature>
<feature type="compositionally biased region" description="Basic and acidic residues" evidence="18">
    <location>
        <begin position="147"/>
        <end position="158"/>
    </location>
</feature>
<keyword evidence="14" id="KW-0103">Bromodomain</keyword>
<evidence type="ECO:0000256" key="12">
    <source>
        <dbReference type="ARBA" id="ARBA00022853"/>
    </source>
</evidence>
<dbReference type="SMART" id="SM00546">
    <property type="entry name" value="CUE"/>
    <property type="match status" value="1"/>
</dbReference>
<dbReference type="PANTHER" id="PTHR46147:SF3">
    <property type="entry name" value="HISTONE-LYSINE N-METHYLTRANSFERASE ASH1"/>
    <property type="match status" value="1"/>
</dbReference>
<feature type="compositionally biased region" description="Basic and acidic residues" evidence="18">
    <location>
        <begin position="683"/>
        <end position="699"/>
    </location>
</feature>
<dbReference type="Gene3D" id="1.20.920.10">
    <property type="entry name" value="Bromodomain-like"/>
    <property type="match status" value="1"/>
</dbReference>
<evidence type="ECO:0000256" key="4">
    <source>
        <dbReference type="ARBA" id="ARBA00022553"/>
    </source>
</evidence>
<feature type="region of interest" description="Disordered" evidence="18">
    <location>
        <begin position="1747"/>
        <end position="1771"/>
    </location>
</feature>
<dbReference type="OMA" id="NEANSKC"/>
<feature type="region of interest" description="Disordered" evidence="18">
    <location>
        <begin position="63"/>
        <end position="177"/>
    </location>
</feature>
<evidence type="ECO:0000256" key="10">
    <source>
        <dbReference type="ARBA" id="ARBA00022771"/>
    </source>
</evidence>
<dbReference type="InterPro" id="IPR043320">
    <property type="entry name" value="Bromo_ASH1L"/>
</dbReference>
<dbReference type="SUPFAM" id="SSF46934">
    <property type="entry name" value="UBA-like"/>
    <property type="match status" value="1"/>
</dbReference>
<evidence type="ECO:0000256" key="8">
    <source>
        <dbReference type="ARBA" id="ARBA00022723"/>
    </source>
</evidence>
<evidence type="ECO:0000256" key="16">
    <source>
        <dbReference type="ARBA" id="ARBA00023163"/>
    </source>
</evidence>
<feature type="region of interest" description="Disordered" evidence="18">
    <location>
        <begin position="1192"/>
        <end position="1218"/>
    </location>
</feature>
<dbReference type="GO" id="GO:0042800">
    <property type="term" value="F:histone H3K4 methyltransferase activity"/>
    <property type="evidence" value="ECO:0007669"/>
    <property type="project" value="TreeGrafter"/>
</dbReference>
<dbReference type="HOGENOM" id="CLU_227401_0_0_1"/>
<evidence type="ECO:0000256" key="1">
    <source>
        <dbReference type="ARBA" id="ARBA00004123"/>
    </source>
</evidence>
<dbReference type="GO" id="GO:0003682">
    <property type="term" value="F:chromatin binding"/>
    <property type="evidence" value="ECO:0007669"/>
    <property type="project" value="InterPro"/>
</dbReference>
<evidence type="ECO:0000256" key="7">
    <source>
        <dbReference type="ARBA" id="ARBA00022691"/>
    </source>
</evidence>
<dbReference type="SMART" id="SM00570">
    <property type="entry name" value="AWS"/>
    <property type="match status" value="1"/>
</dbReference>
<dbReference type="InterPro" id="IPR003616">
    <property type="entry name" value="Post-SET_dom"/>
</dbReference>
<feature type="compositionally biased region" description="Basic and acidic residues" evidence="18">
    <location>
        <begin position="1247"/>
        <end position="1256"/>
    </location>
</feature>
<dbReference type="PROSITE" id="PS00354">
    <property type="entry name" value="HMGI_Y"/>
    <property type="match status" value="1"/>
</dbReference>
<evidence type="ECO:0000256" key="6">
    <source>
        <dbReference type="ARBA" id="ARBA00022679"/>
    </source>
</evidence>
<feature type="compositionally biased region" description="Basic and acidic residues" evidence="18">
    <location>
        <begin position="1192"/>
        <end position="1205"/>
    </location>
</feature>
<dbReference type="SUPFAM" id="SSF82199">
    <property type="entry name" value="SET domain"/>
    <property type="match status" value="1"/>
</dbReference>
<feature type="compositionally biased region" description="Low complexity" evidence="18">
    <location>
        <begin position="1"/>
        <end position="11"/>
    </location>
</feature>
<keyword evidence="6" id="KW-0808">Transferase</keyword>
<dbReference type="CDD" id="cd05525">
    <property type="entry name" value="Bromo_ASH1"/>
    <property type="match status" value="1"/>
</dbReference>
<dbReference type="InterPro" id="IPR041800">
    <property type="entry name" value="ASCC2_CUE"/>
</dbReference>
<dbReference type="EMBL" id="ACPB03010694">
    <property type="status" value="NOT_ANNOTATED_CDS"/>
    <property type="molecule type" value="Genomic_DNA"/>
</dbReference>
<feature type="region of interest" description="Disordered" evidence="18">
    <location>
        <begin position="589"/>
        <end position="738"/>
    </location>
</feature>
<feature type="compositionally biased region" description="Gly residues" evidence="18">
    <location>
        <begin position="1755"/>
        <end position="1768"/>
    </location>
</feature>
<dbReference type="SMART" id="SM00249">
    <property type="entry name" value="PHD"/>
    <property type="match status" value="1"/>
</dbReference>
<dbReference type="GO" id="GO:0003677">
    <property type="term" value="F:DNA binding"/>
    <property type="evidence" value="ECO:0007669"/>
    <property type="project" value="InterPro"/>
</dbReference>
<name>T1HAR4_RHOPR</name>
<feature type="compositionally biased region" description="Polar residues" evidence="18">
    <location>
        <begin position="253"/>
        <end position="268"/>
    </location>
</feature>
<proteinExistence type="predicted"/>
<dbReference type="Pfam" id="PF00856">
    <property type="entry name" value="SET"/>
    <property type="match status" value="1"/>
</dbReference>
<dbReference type="PRINTS" id="PR00929">
    <property type="entry name" value="ATHOOK"/>
</dbReference>
<dbReference type="Gene3D" id="2.30.30.490">
    <property type="match status" value="1"/>
</dbReference>
<dbReference type="PROSITE" id="PS50014">
    <property type="entry name" value="BROMODOMAIN_2"/>
    <property type="match status" value="1"/>
</dbReference>
<dbReference type="InterPro" id="IPR019786">
    <property type="entry name" value="Zinc_finger_PHD-type_CS"/>
</dbReference>
<keyword evidence="10" id="KW-0863">Zinc-finger</keyword>
<dbReference type="SMART" id="SM00384">
    <property type="entry name" value="AT_hook"/>
    <property type="match status" value="3"/>
</dbReference>
<dbReference type="SMART" id="SM00439">
    <property type="entry name" value="BAH"/>
    <property type="match status" value="1"/>
</dbReference>
<comment type="subcellular location">
    <subcellularLocation>
        <location evidence="2">Chromosome</location>
    </subcellularLocation>
    <subcellularLocation>
        <location evidence="1">Nucleus</location>
    </subcellularLocation>
</comment>
<keyword evidence="16" id="KW-0804">Transcription</keyword>
<dbReference type="eggNOG" id="KOG1083">
    <property type="taxonomic scope" value="Eukaryota"/>
</dbReference>
<dbReference type="GO" id="GO:0032259">
    <property type="term" value="P:methylation"/>
    <property type="evidence" value="ECO:0007669"/>
    <property type="project" value="UniProtKB-KW"/>
</dbReference>
<evidence type="ECO:0000256" key="2">
    <source>
        <dbReference type="ARBA" id="ARBA00004286"/>
    </source>
</evidence>
<dbReference type="CDD" id="cd04717">
    <property type="entry name" value="BAH_polybromo"/>
    <property type="match status" value="1"/>
</dbReference>
<dbReference type="GO" id="GO:0008270">
    <property type="term" value="F:zinc ion binding"/>
    <property type="evidence" value="ECO:0007669"/>
    <property type="project" value="UniProtKB-KW"/>
</dbReference>
<keyword evidence="15" id="KW-0010">Activator</keyword>